<name>A0A0C3CNG6_9AGAM</name>
<evidence type="ECO:0000313" key="1">
    <source>
        <dbReference type="EMBL" id="KIM50155.1"/>
    </source>
</evidence>
<proteinExistence type="predicted"/>
<reference evidence="1 2" key="1">
    <citation type="submission" date="2014-04" db="EMBL/GenBank/DDBJ databases">
        <authorList>
            <consortium name="DOE Joint Genome Institute"/>
            <person name="Kuo A."/>
            <person name="Kohler A."/>
            <person name="Nagy L.G."/>
            <person name="Floudas D."/>
            <person name="Copeland A."/>
            <person name="Barry K.W."/>
            <person name="Cichocki N."/>
            <person name="Veneault-Fourrey C."/>
            <person name="LaButti K."/>
            <person name="Lindquist E.A."/>
            <person name="Lipzen A."/>
            <person name="Lundell T."/>
            <person name="Morin E."/>
            <person name="Murat C."/>
            <person name="Sun H."/>
            <person name="Tunlid A."/>
            <person name="Henrissat B."/>
            <person name="Grigoriev I.V."/>
            <person name="Hibbett D.S."/>
            <person name="Martin F."/>
            <person name="Nordberg H.P."/>
            <person name="Cantor M.N."/>
            <person name="Hua S.X."/>
        </authorList>
    </citation>
    <scope>NUCLEOTIDE SEQUENCE [LARGE SCALE GENOMIC DNA]</scope>
    <source>
        <strain evidence="1 2">Foug A</strain>
    </source>
</reference>
<dbReference type="InterPro" id="IPR041078">
    <property type="entry name" value="Plavaka"/>
</dbReference>
<sequence length="306" mass="35159">CDANGDFLLHGTCPEPRQPKPPNDWSLYGSRLEFELADLLYMHNQMSAAHINTLLDLWAASLLEAGRRPLFSNYKEMYETINDTQLGDVKWQSFTVKYNGDPGSDTVPWMQDDYDIWFQDPHEVACNMLANPDFAHEMDYQPFHEYDSKTSTWQWQDFMSGDWSWHQADIIAQDPDCLGSTFTPIILGLDKTIVSVATRQNNYYPLYLSIGNVCNNVHCAHCNGIALIRFLAMPKTTREHASKENICLFQRQLFYSSLGHILKTFQPGMSKPKVILFGDRHYHHVIYGLGPYIADYEEQALLACIV</sequence>
<dbReference type="Proteomes" id="UP000053989">
    <property type="component" value="Unassembled WGS sequence"/>
</dbReference>
<gene>
    <name evidence="1" type="ORF">SCLCIDRAFT_53981</name>
</gene>
<keyword evidence="2" id="KW-1185">Reference proteome</keyword>
<feature type="non-terminal residue" evidence="1">
    <location>
        <position position="1"/>
    </location>
</feature>
<feature type="non-terminal residue" evidence="1">
    <location>
        <position position="306"/>
    </location>
</feature>
<dbReference type="InParanoid" id="A0A0C3CNG6"/>
<dbReference type="HOGENOM" id="CLU_006344_14_0_1"/>
<evidence type="ECO:0000313" key="2">
    <source>
        <dbReference type="Proteomes" id="UP000053989"/>
    </source>
</evidence>
<dbReference type="AlphaFoldDB" id="A0A0C3CNG6"/>
<organism evidence="1 2">
    <name type="scientific">Scleroderma citrinum Foug A</name>
    <dbReference type="NCBI Taxonomy" id="1036808"/>
    <lineage>
        <taxon>Eukaryota</taxon>
        <taxon>Fungi</taxon>
        <taxon>Dikarya</taxon>
        <taxon>Basidiomycota</taxon>
        <taxon>Agaricomycotina</taxon>
        <taxon>Agaricomycetes</taxon>
        <taxon>Agaricomycetidae</taxon>
        <taxon>Boletales</taxon>
        <taxon>Sclerodermatineae</taxon>
        <taxon>Sclerodermataceae</taxon>
        <taxon>Scleroderma</taxon>
    </lineage>
</organism>
<dbReference type="STRING" id="1036808.A0A0C3CNG6"/>
<dbReference type="Pfam" id="PF18759">
    <property type="entry name" value="Plavaka"/>
    <property type="match status" value="1"/>
</dbReference>
<dbReference type="EMBL" id="KN822655">
    <property type="protein sequence ID" value="KIM50155.1"/>
    <property type="molecule type" value="Genomic_DNA"/>
</dbReference>
<dbReference type="OrthoDB" id="3199698at2759"/>
<reference evidence="2" key="2">
    <citation type="submission" date="2015-01" db="EMBL/GenBank/DDBJ databases">
        <title>Evolutionary Origins and Diversification of the Mycorrhizal Mutualists.</title>
        <authorList>
            <consortium name="DOE Joint Genome Institute"/>
            <consortium name="Mycorrhizal Genomics Consortium"/>
            <person name="Kohler A."/>
            <person name="Kuo A."/>
            <person name="Nagy L.G."/>
            <person name="Floudas D."/>
            <person name="Copeland A."/>
            <person name="Barry K.W."/>
            <person name="Cichocki N."/>
            <person name="Veneault-Fourrey C."/>
            <person name="LaButti K."/>
            <person name="Lindquist E.A."/>
            <person name="Lipzen A."/>
            <person name="Lundell T."/>
            <person name="Morin E."/>
            <person name="Murat C."/>
            <person name="Riley R."/>
            <person name="Ohm R."/>
            <person name="Sun H."/>
            <person name="Tunlid A."/>
            <person name="Henrissat B."/>
            <person name="Grigoriev I.V."/>
            <person name="Hibbett D.S."/>
            <person name="Martin F."/>
        </authorList>
    </citation>
    <scope>NUCLEOTIDE SEQUENCE [LARGE SCALE GENOMIC DNA]</scope>
    <source>
        <strain evidence="2">Foug A</strain>
    </source>
</reference>
<accession>A0A0C3CNG6</accession>
<protein>
    <submittedName>
        <fullName evidence="1">Uncharacterized protein</fullName>
    </submittedName>
</protein>